<dbReference type="Pfam" id="PF05768">
    <property type="entry name" value="Glrx-like"/>
    <property type="match status" value="1"/>
</dbReference>
<reference evidence="1" key="1">
    <citation type="submission" date="2021-03" db="EMBL/GenBank/DDBJ databases">
        <title>Antimicrobial resistance genes in bacteria isolated from Japanese honey, and their potential for conferring macrolide and lincosamide resistance in the American foulbrood pathogen Paenibacillus larvae.</title>
        <authorList>
            <person name="Okamoto M."/>
            <person name="Kumagai M."/>
            <person name="Kanamori H."/>
            <person name="Takamatsu D."/>
        </authorList>
    </citation>
    <scope>NUCLEOTIDE SEQUENCE</scope>
    <source>
        <strain evidence="1">J43TS3</strain>
    </source>
</reference>
<accession>A0A919X5M7</accession>
<protein>
    <submittedName>
        <fullName evidence="1">Thioredoxin family protein</fullName>
    </submittedName>
</protein>
<sequence length="85" mass="10390">MDKVYFYTKENCSLCDDAEAFLEMFQQDYEFEIEKRDIYTNDDWLEKYHLLIPVITIKDIELDCEHVDYGTLQRTIEDNLPIRKR</sequence>
<dbReference type="PANTHER" id="PTHR33558:SF1">
    <property type="entry name" value="GLUTAREDOXIN-LIKE PROTEIN C5ORF63 HOMOLOG"/>
    <property type="match status" value="1"/>
</dbReference>
<dbReference type="InterPro" id="IPR008554">
    <property type="entry name" value="Glutaredoxin-like"/>
</dbReference>
<keyword evidence="2" id="KW-1185">Reference proteome</keyword>
<comment type="caution">
    <text evidence="1">The sequence shown here is derived from an EMBL/GenBank/DDBJ whole genome shotgun (WGS) entry which is preliminary data.</text>
</comment>
<dbReference type="Proteomes" id="UP000676917">
    <property type="component" value="Unassembled WGS sequence"/>
</dbReference>
<dbReference type="EMBL" id="BORP01000001">
    <property type="protein sequence ID" value="GIO26361.1"/>
    <property type="molecule type" value="Genomic_DNA"/>
</dbReference>
<dbReference type="RefSeq" id="WP_212919832.1">
    <property type="nucleotide sequence ID" value="NZ_BORP01000001.1"/>
</dbReference>
<proteinExistence type="predicted"/>
<dbReference type="AlphaFoldDB" id="A0A919X5M7"/>
<dbReference type="PANTHER" id="PTHR33558">
    <property type="entry name" value="GLUTAREDOXIN-LIKE PROTEIN C5ORF63 HOMOLOG"/>
    <property type="match status" value="1"/>
</dbReference>
<dbReference type="SUPFAM" id="SSF52833">
    <property type="entry name" value="Thioredoxin-like"/>
    <property type="match status" value="1"/>
</dbReference>
<dbReference type="Gene3D" id="3.40.30.10">
    <property type="entry name" value="Glutaredoxin"/>
    <property type="match status" value="1"/>
</dbReference>
<name>A0A919X5M7_9BACI</name>
<evidence type="ECO:0000313" key="1">
    <source>
        <dbReference type="EMBL" id="GIO26361.1"/>
    </source>
</evidence>
<organism evidence="1 2">
    <name type="scientific">Ornithinibacillus bavariensis</name>
    <dbReference type="NCBI Taxonomy" id="545502"/>
    <lineage>
        <taxon>Bacteria</taxon>
        <taxon>Bacillati</taxon>
        <taxon>Bacillota</taxon>
        <taxon>Bacilli</taxon>
        <taxon>Bacillales</taxon>
        <taxon>Bacillaceae</taxon>
        <taxon>Ornithinibacillus</taxon>
    </lineage>
</organism>
<dbReference type="InterPro" id="IPR052565">
    <property type="entry name" value="Glutaredoxin-like_YDR286C"/>
</dbReference>
<evidence type="ECO:0000313" key="2">
    <source>
        <dbReference type="Proteomes" id="UP000676917"/>
    </source>
</evidence>
<gene>
    <name evidence="1" type="ORF">J43TS3_09720</name>
</gene>
<dbReference type="InterPro" id="IPR036249">
    <property type="entry name" value="Thioredoxin-like_sf"/>
</dbReference>